<organism evidence="1 2">
    <name type="scientific">Aphis glycines</name>
    <name type="common">Soybean aphid</name>
    <dbReference type="NCBI Taxonomy" id="307491"/>
    <lineage>
        <taxon>Eukaryota</taxon>
        <taxon>Metazoa</taxon>
        <taxon>Ecdysozoa</taxon>
        <taxon>Arthropoda</taxon>
        <taxon>Hexapoda</taxon>
        <taxon>Insecta</taxon>
        <taxon>Pterygota</taxon>
        <taxon>Neoptera</taxon>
        <taxon>Paraneoptera</taxon>
        <taxon>Hemiptera</taxon>
        <taxon>Sternorrhyncha</taxon>
        <taxon>Aphidomorpha</taxon>
        <taxon>Aphidoidea</taxon>
        <taxon>Aphididae</taxon>
        <taxon>Aphidini</taxon>
        <taxon>Aphis</taxon>
        <taxon>Aphis</taxon>
    </lineage>
</organism>
<dbReference type="AlphaFoldDB" id="A0A6G0TW52"/>
<evidence type="ECO:0000313" key="1">
    <source>
        <dbReference type="EMBL" id="KAE9539810.1"/>
    </source>
</evidence>
<protein>
    <submittedName>
        <fullName evidence="1">Uncharacterized protein</fullName>
    </submittedName>
</protein>
<proteinExistence type="predicted"/>
<gene>
    <name evidence="1" type="ORF">AGLY_005062</name>
</gene>
<evidence type="ECO:0000313" key="2">
    <source>
        <dbReference type="Proteomes" id="UP000475862"/>
    </source>
</evidence>
<keyword evidence="2" id="KW-1185">Reference proteome</keyword>
<sequence>MVYYIPLLFNVDDFFFLTTHKTISRSSYVFINYKPLSIFNYYGTTIDKIKILNITKIIIMKLLILCINILLDKVDVKLLKDEQHVFIVLLKRKNVIGLILASPLGERVVDTTWCHVITICDFCFGDNDIIIFVLVIRMIIVSDYNKISDYINYIIALVKYSVKKTAKLTKYNQIVHNNTNSERSDECIDFTMKCVFFFVFVSVYSITSRNNVSISNFGEVLRKHFPTFFKKIEKNKKKVTKKREFLRKTNFQPNRFFYGRNSKTIHSYGFSNFYKIYRKRENLQVILKLKNHKIFCDSISFPSSIYRENLKYHYRKNVKYLKISPFLISYSYSDLKIIRIHRHNLILTKIRQNHEYLKIILPLKHKPPFSPTTGNYILG</sequence>
<dbReference type="EMBL" id="VYZN01000014">
    <property type="protein sequence ID" value="KAE9539810.1"/>
    <property type="molecule type" value="Genomic_DNA"/>
</dbReference>
<accession>A0A6G0TW52</accession>
<comment type="caution">
    <text evidence="1">The sequence shown here is derived from an EMBL/GenBank/DDBJ whole genome shotgun (WGS) entry which is preliminary data.</text>
</comment>
<name>A0A6G0TW52_APHGL</name>
<dbReference type="Proteomes" id="UP000475862">
    <property type="component" value="Unassembled WGS sequence"/>
</dbReference>
<reference evidence="1 2" key="1">
    <citation type="submission" date="2019-08" db="EMBL/GenBank/DDBJ databases">
        <title>The genome of the soybean aphid Biotype 1, its phylome, world population structure and adaptation to the North American continent.</title>
        <authorList>
            <person name="Giordano R."/>
            <person name="Donthu R.K."/>
            <person name="Hernandez A.G."/>
            <person name="Wright C.L."/>
            <person name="Zimin A.V."/>
        </authorList>
    </citation>
    <scope>NUCLEOTIDE SEQUENCE [LARGE SCALE GENOMIC DNA]</scope>
    <source>
        <tissue evidence="1">Whole aphids</tissue>
    </source>
</reference>